<keyword evidence="2" id="KW-1185">Reference proteome</keyword>
<dbReference type="RefSeq" id="XP_058342898.1">
    <property type="nucleotide sequence ID" value="XM_058486286.1"/>
</dbReference>
<evidence type="ECO:0000313" key="1">
    <source>
        <dbReference type="EMBL" id="KAJ8657985.1"/>
    </source>
</evidence>
<dbReference type="GeneID" id="83213667"/>
<comment type="caution">
    <text evidence="1">The sequence shown here is derived from an EMBL/GenBank/DDBJ whole genome shotgun (WGS) entry which is preliminary data.</text>
</comment>
<accession>A0AAD7V362</accession>
<dbReference type="AlphaFoldDB" id="A0AAD7V362"/>
<organism evidence="1 2">
    <name type="scientific">Lichtheimia ornata</name>
    <dbReference type="NCBI Taxonomy" id="688661"/>
    <lineage>
        <taxon>Eukaryota</taxon>
        <taxon>Fungi</taxon>
        <taxon>Fungi incertae sedis</taxon>
        <taxon>Mucoromycota</taxon>
        <taxon>Mucoromycotina</taxon>
        <taxon>Mucoromycetes</taxon>
        <taxon>Mucorales</taxon>
        <taxon>Lichtheimiaceae</taxon>
        <taxon>Lichtheimia</taxon>
    </lineage>
</organism>
<protein>
    <recommendedName>
        <fullName evidence="3">F-box domain-containing protein</fullName>
    </recommendedName>
</protein>
<dbReference type="EMBL" id="JARTCD010000027">
    <property type="protein sequence ID" value="KAJ8657985.1"/>
    <property type="molecule type" value="Genomic_DNA"/>
</dbReference>
<evidence type="ECO:0000313" key="2">
    <source>
        <dbReference type="Proteomes" id="UP001234581"/>
    </source>
</evidence>
<dbReference type="Proteomes" id="UP001234581">
    <property type="component" value="Unassembled WGS sequence"/>
</dbReference>
<evidence type="ECO:0008006" key="3">
    <source>
        <dbReference type="Google" id="ProtNLM"/>
    </source>
</evidence>
<dbReference type="SUPFAM" id="SSF52047">
    <property type="entry name" value="RNI-like"/>
    <property type="match status" value="1"/>
</dbReference>
<proteinExistence type="predicted"/>
<reference evidence="1 2" key="1">
    <citation type="submission" date="2023-03" db="EMBL/GenBank/DDBJ databases">
        <title>Genome sequence of Lichtheimia ornata CBS 291.66.</title>
        <authorList>
            <person name="Mohabir J.T."/>
            <person name="Shea T.P."/>
            <person name="Kurbessoian T."/>
            <person name="Berby B."/>
            <person name="Fontaine J."/>
            <person name="Livny J."/>
            <person name="Gnirke A."/>
            <person name="Stajich J.E."/>
            <person name="Cuomo C.A."/>
        </authorList>
    </citation>
    <scope>NUCLEOTIDE SEQUENCE [LARGE SCALE GENOMIC DNA]</scope>
    <source>
        <strain evidence="1">CBS 291.66</strain>
    </source>
</reference>
<sequence length="659" mass="75937">MPYSPILTPSSEKYAQLVYDATTQLHASLDPILSALNLRAIGFTKCANFDAALRDVKLMQQLSSSSPLGYIREASIYSELGQQLDVIDICDEGLSMIDTNDTHYDTLQQMKADAEQHLEKRIDFVKELPVDIVITKLIPLLIPLLSSFPLDPLYPSPYLHVSNVWRDRIIQCFDGLWFKLDDIKEEPGQETLSEITQFAQHTRSLTVYHNDQGTWLGDLLRENDYCSLQKLSVMECLDEGSIDDFVSSFKSVSNTLTYFDIMAVYPPMRLSIPKVVLALPNLVSLRIKYRGHADLSALPMATWPKLTTFTIYRAEKEITRDDIIGICKRFPSLTTLELHPCGDIEALHLVPHYFPWMKRLRLYVDSSGIECQFTNEGYDGCDGITKLFVTAHCQVPGSLTTIDSFLKQHHTTLENMRWEVYHDSDVKHTHDIQYPRLKKLSLVNSGWWIPRNAPHLEELTISWIMINKCPQVLDIIHPNVKKLVLDLGREQGPEDPSILVNYLSRMNQQSAFCELDIRCIDVYDIEPVFDAIPRLDHLQRLMLYFTTYFDWDPYDMESFYNGLAKGCPRLACLEIDHPNALSIDSINALKQLEGFKQFNFSVENSTDDADEFWEAIQDLSLLECIRIYPENKMDIDKIRYLKTQRHDMEVIVDAMFTRF</sequence>
<name>A0AAD7V362_9FUNG</name>
<dbReference type="Gene3D" id="3.80.10.10">
    <property type="entry name" value="Ribonuclease Inhibitor"/>
    <property type="match status" value="2"/>
</dbReference>
<gene>
    <name evidence="1" type="ORF">O0I10_006256</name>
</gene>
<dbReference type="InterPro" id="IPR032675">
    <property type="entry name" value="LRR_dom_sf"/>
</dbReference>